<comment type="caution">
    <text evidence="4">The sequence shown here is derived from an EMBL/GenBank/DDBJ whole genome shotgun (WGS) entry which is preliminary data.</text>
</comment>
<sequence length="894" mass="100518">ELQCETFMSCMDENGNIVCSMLEFQRNLYNICNDDDSHEFCYLDEADDGRAMFNAAFAYEDGELSAEDFMDLIVDSMFGDDTGMGMEEMYVIYDAELITIGAEDEGEYVIETDGDCYEVEEDEWECFYPHYVMLMDGNDDIVAIKQEYCDWDSDNIENVDCDSEIRVDLSEGTYNLVTATGCYNEWDEATEEMGDLICDQTGEYNYTMYWTEDMIEKWNIIGSIDDDSYIMEFDIMDYMELQGDYGFAPVYETYEFNVGPDGFEGDIFSYQYRWENDCEEDCESDANMILWMYEYSFNPDNTVDNLMAVSGHNDFYDDENDEYDCCYSMLDLELTEGTYVFVISGDYTHMISDDWSTLYHDTVISEYDDEGGANDLEWYGTLDSNDSRAYFPSNYYDYEDHGDDKDGDGDEMLFMAMIENVTAYQDGDITAVEAANNFIDLMYVADAMGLYDDNDGDGDDMYWESWNYCEWEGDDWDGDTKWYCTDNANGNDGFDDWWYYCEEFEDTWYCTDDFGQSSDYEFSADNTHYKEGGRPDGGNGGGDDGDCPFDSMDFCYEIGPYCDEGSDMYDPAYCGAESAHYCLEDGANDEGCAEIDDLEAACAAGEAPQGICEAFLNFDHDAYHAGDDEDDHVRLDGIIGVEDPPNADPVISPTNIVGALSDNEGLPMMYTASFKLKFEGVDASLETHKAYIPVDDDGSVWHIGINLLDGYEVLSCEGCGDTLEIEGSNAKFSTMESVTITFGNPVVEEDTSECDVIVTIGDDGYSFDPADITIAAGDTVCWMWKDTTDAHNVAEIATKFDADMNLEDAKIGFYSGEAANSVDFRHTFSEDNQTHYYVCEPHATMGMAGTVTVGAGSEGDRIPEVLEDSGLPSIGFVVGVLTLVGAAGLRRKIH</sequence>
<dbReference type="Pfam" id="PF00127">
    <property type="entry name" value="Copper-bind"/>
    <property type="match status" value="1"/>
</dbReference>
<dbReference type="Gene3D" id="2.60.40.420">
    <property type="entry name" value="Cupredoxins - blue copper proteins"/>
    <property type="match status" value="1"/>
</dbReference>
<accession>A0A7J4GX00</accession>
<evidence type="ECO:0000256" key="2">
    <source>
        <dbReference type="ARBA" id="ARBA00023008"/>
    </source>
</evidence>
<reference evidence="5" key="1">
    <citation type="journal article" date="2019" name="bioRxiv">
        <title>Genome diversification in globally distributed novel marine Proteobacteria is linked to environmental adaptation.</title>
        <authorList>
            <person name="Zhou Z."/>
            <person name="Tran P.Q."/>
            <person name="Kieft K."/>
            <person name="Anantharaman K."/>
        </authorList>
    </citation>
    <scope>NUCLEOTIDE SEQUENCE [LARGE SCALE GENOMIC DNA]</scope>
</reference>
<keyword evidence="2" id="KW-0186">Copper</keyword>
<dbReference type="GO" id="GO:0009055">
    <property type="term" value="F:electron transfer activity"/>
    <property type="evidence" value="ECO:0007669"/>
    <property type="project" value="InterPro"/>
</dbReference>
<gene>
    <name evidence="4" type="ORF">EYQ70_04060</name>
</gene>
<dbReference type="GO" id="GO:0005507">
    <property type="term" value="F:copper ion binding"/>
    <property type="evidence" value="ECO:0007669"/>
    <property type="project" value="InterPro"/>
</dbReference>
<dbReference type="InterPro" id="IPR008972">
    <property type="entry name" value="Cupredoxin"/>
</dbReference>
<keyword evidence="1" id="KW-0479">Metal-binding</keyword>
<feature type="domain" description="Blue (type 1) copper" evidence="3">
    <location>
        <begin position="757"/>
        <end position="853"/>
    </location>
</feature>
<organism evidence="4 5">
    <name type="scientific">Marine Group III euryarchaeote</name>
    <dbReference type="NCBI Taxonomy" id="2173149"/>
    <lineage>
        <taxon>Archaea</taxon>
        <taxon>Methanobacteriati</taxon>
        <taxon>Thermoplasmatota</taxon>
        <taxon>Thermoplasmata</taxon>
        <taxon>Candidatus Thermoprofundales</taxon>
    </lineage>
</organism>
<dbReference type="Proteomes" id="UP000585802">
    <property type="component" value="Unassembled WGS sequence"/>
</dbReference>
<evidence type="ECO:0000313" key="5">
    <source>
        <dbReference type="Proteomes" id="UP000585802"/>
    </source>
</evidence>
<evidence type="ECO:0000313" key="4">
    <source>
        <dbReference type="EMBL" id="HIF37552.1"/>
    </source>
</evidence>
<protein>
    <recommendedName>
        <fullName evidence="3">Blue (type 1) copper domain-containing protein</fullName>
    </recommendedName>
</protein>
<name>A0A7J4GX00_9ARCH</name>
<feature type="non-terminal residue" evidence="4">
    <location>
        <position position="1"/>
    </location>
</feature>
<evidence type="ECO:0000256" key="1">
    <source>
        <dbReference type="ARBA" id="ARBA00022723"/>
    </source>
</evidence>
<dbReference type="EMBL" id="DUCX01000065">
    <property type="protein sequence ID" value="HIF37552.1"/>
    <property type="molecule type" value="Genomic_DNA"/>
</dbReference>
<dbReference type="InterPro" id="IPR000923">
    <property type="entry name" value="BlueCu_1"/>
</dbReference>
<proteinExistence type="predicted"/>
<dbReference type="SUPFAM" id="SSF49503">
    <property type="entry name" value="Cupredoxins"/>
    <property type="match status" value="1"/>
</dbReference>
<dbReference type="AlphaFoldDB" id="A0A7J4GX00"/>
<evidence type="ECO:0000259" key="3">
    <source>
        <dbReference type="Pfam" id="PF00127"/>
    </source>
</evidence>